<keyword evidence="4" id="KW-0723">Serine/threonine-protein kinase</keyword>
<evidence type="ECO:0000259" key="5">
    <source>
        <dbReference type="PROSITE" id="PS50011"/>
    </source>
</evidence>
<dbReference type="SMART" id="SM00220">
    <property type="entry name" value="S_TKc"/>
    <property type="match status" value="1"/>
</dbReference>
<accession>M3BUP9</accession>
<dbReference type="InterPro" id="IPR017441">
    <property type="entry name" value="Protein_kinase_ATP_BS"/>
</dbReference>
<name>M3BUP9_SPHMS</name>
<dbReference type="PROSITE" id="PS00107">
    <property type="entry name" value="PROTEIN_KINASE_ATP"/>
    <property type="match status" value="1"/>
</dbReference>
<dbReference type="Pfam" id="PF00069">
    <property type="entry name" value="Pkinase"/>
    <property type="match status" value="1"/>
</dbReference>
<keyword evidence="6" id="KW-0418">Kinase</keyword>
<keyword evidence="1 3" id="KW-0547">Nucleotide-binding</keyword>
<keyword evidence="2 3" id="KW-0067">ATP-binding</keyword>
<protein>
    <submittedName>
        <fullName evidence="6">Kinase-like protein</fullName>
    </submittedName>
</protein>
<dbReference type="RefSeq" id="XP_016759185.1">
    <property type="nucleotide sequence ID" value="XM_016905958.1"/>
</dbReference>
<evidence type="ECO:0000256" key="3">
    <source>
        <dbReference type="PROSITE-ProRule" id="PRU10141"/>
    </source>
</evidence>
<dbReference type="InterPro" id="IPR011009">
    <property type="entry name" value="Kinase-like_dom_sf"/>
</dbReference>
<dbReference type="PANTHER" id="PTHR24346">
    <property type="entry name" value="MAP/MICROTUBULE AFFINITY-REGULATING KINASE"/>
    <property type="match status" value="1"/>
</dbReference>
<reference evidence="6 7" key="1">
    <citation type="journal article" date="2012" name="PLoS Pathog.">
        <title>Diverse lifestyles and strategies of plant pathogenesis encoded in the genomes of eighteen Dothideomycetes fungi.</title>
        <authorList>
            <person name="Ohm R.A."/>
            <person name="Feau N."/>
            <person name="Henrissat B."/>
            <person name="Schoch C.L."/>
            <person name="Horwitz B.A."/>
            <person name="Barry K.W."/>
            <person name="Condon B.J."/>
            <person name="Copeland A.C."/>
            <person name="Dhillon B."/>
            <person name="Glaser F."/>
            <person name="Hesse C.N."/>
            <person name="Kosti I."/>
            <person name="LaButti K."/>
            <person name="Lindquist E.A."/>
            <person name="Lucas S."/>
            <person name="Salamov A.A."/>
            <person name="Bradshaw R.E."/>
            <person name="Ciuffetti L."/>
            <person name="Hamelin R.C."/>
            <person name="Kema G.H.J."/>
            <person name="Lawrence C."/>
            <person name="Scott J.A."/>
            <person name="Spatafora J.W."/>
            <person name="Turgeon B.G."/>
            <person name="de Wit P.J.G.M."/>
            <person name="Zhong S."/>
            <person name="Goodwin S.B."/>
            <person name="Grigoriev I.V."/>
        </authorList>
    </citation>
    <scope>NUCLEOTIDE SEQUENCE [LARGE SCALE GENOMIC DNA]</scope>
    <source>
        <strain evidence="6 7">SO2202</strain>
    </source>
</reference>
<feature type="domain" description="Protein kinase" evidence="5">
    <location>
        <begin position="29"/>
        <end position="290"/>
    </location>
</feature>
<keyword evidence="7" id="KW-1185">Reference proteome</keyword>
<dbReference type="GO" id="GO:0005737">
    <property type="term" value="C:cytoplasm"/>
    <property type="evidence" value="ECO:0007669"/>
    <property type="project" value="TreeGrafter"/>
</dbReference>
<dbReference type="EMBL" id="KB456266">
    <property type="protein sequence ID" value="EMF11064.1"/>
    <property type="molecule type" value="Genomic_DNA"/>
</dbReference>
<dbReference type="GO" id="GO:0005524">
    <property type="term" value="F:ATP binding"/>
    <property type="evidence" value="ECO:0007669"/>
    <property type="project" value="UniProtKB-UniRule"/>
</dbReference>
<dbReference type="PANTHER" id="PTHR24346:SF30">
    <property type="entry name" value="MATERNAL EMBRYONIC LEUCINE ZIPPER KINASE"/>
    <property type="match status" value="1"/>
</dbReference>
<evidence type="ECO:0000256" key="2">
    <source>
        <dbReference type="ARBA" id="ARBA00022840"/>
    </source>
</evidence>
<evidence type="ECO:0000256" key="4">
    <source>
        <dbReference type="RuleBase" id="RU000304"/>
    </source>
</evidence>
<dbReference type="PROSITE" id="PS00108">
    <property type="entry name" value="PROTEIN_KINASE_ST"/>
    <property type="match status" value="1"/>
</dbReference>
<proteinExistence type="inferred from homology"/>
<sequence length="420" mass="46068">MLPTPPASPTPSGLCRPDDKIGHTLAGSIQLTGVLGVGAYGTVYKARDLVTNAEYAVKALNKVGLDARQRTFQDREIQLHYAASQHPNVVSLVKILDSPESTYVVLEYCPEGDLFSKITEDSHYVGDDFKAKQIFLQLLSAVQHCHARGIFHRDLKPENVLVMDNGWTAKLADFGLATQDRVTSDFGCGSTFYMSPECQTPNPKPNACYASAPNDIWSLGVILVNLTCGRNPWKRASMDDSTFRAFMKDRSFLQSILPITDDFNEILQRIFDVNPYRRIGLEELRNMIFHCPRFTTQEASNPTSAPATPPYSPVVEKAMDSISVSAAAAAVNSYEPVPHLDLSAQAYHSGTPDMMAHPAMFTPPATGPCSPQTTHCAPQPKSVGPSMYPGPFFGNFATFGRCGQMFANFNMPTHAWASTF</sequence>
<dbReference type="OrthoDB" id="541276at2759"/>
<dbReference type="FunFam" id="1.10.510.10:FF:000549">
    <property type="entry name" value="Protein serine/threonine kinase (Ran1), putative"/>
    <property type="match status" value="1"/>
</dbReference>
<feature type="binding site" evidence="3">
    <location>
        <position position="58"/>
    </location>
    <ligand>
        <name>ATP</name>
        <dbReference type="ChEBI" id="CHEBI:30616"/>
    </ligand>
</feature>
<keyword evidence="6" id="KW-0808">Transferase</keyword>
<dbReference type="eggNOG" id="KOG0583">
    <property type="taxonomic scope" value="Eukaryota"/>
</dbReference>
<evidence type="ECO:0000313" key="7">
    <source>
        <dbReference type="Proteomes" id="UP000016931"/>
    </source>
</evidence>
<dbReference type="InterPro" id="IPR008271">
    <property type="entry name" value="Ser/Thr_kinase_AS"/>
</dbReference>
<dbReference type="Proteomes" id="UP000016931">
    <property type="component" value="Unassembled WGS sequence"/>
</dbReference>
<dbReference type="OMA" id="GMTCKLA"/>
<dbReference type="GO" id="GO:0004674">
    <property type="term" value="F:protein serine/threonine kinase activity"/>
    <property type="evidence" value="ECO:0007669"/>
    <property type="project" value="UniProtKB-KW"/>
</dbReference>
<dbReference type="CDD" id="cd13993">
    <property type="entry name" value="STKc_Pat1_like"/>
    <property type="match status" value="1"/>
</dbReference>
<dbReference type="HOGENOM" id="CLU_000288_172_3_1"/>
<dbReference type="Gene3D" id="1.10.510.10">
    <property type="entry name" value="Transferase(Phosphotransferase) domain 1"/>
    <property type="match status" value="1"/>
</dbReference>
<dbReference type="GeneID" id="27903095"/>
<dbReference type="SUPFAM" id="SSF56112">
    <property type="entry name" value="Protein kinase-like (PK-like)"/>
    <property type="match status" value="1"/>
</dbReference>
<comment type="similarity">
    <text evidence="4">Belongs to the protein kinase superfamily.</text>
</comment>
<evidence type="ECO:0000256" key="1">
    <source>
        <dbReference type="ARBA" id="ARBA00022741"/>
    </source>
</evidence>
<dbReference type="PROSITE" id="PS50011">
    <property type="entry name" value="PROTEIN_KINASE_DOM"/>
    <property type="match status" value="1"/>
</dbReference>
<dbReference type="GO" id="GO:0035556">
    <property type="term" value="P:intracellular signal transduction"/>
    <property type="evidence" value="ECO:0007669"/>
    <property type="project" value="TreeGrafter"/>
</dbReference>
<gene>
    <name evidence="6" type="ORF">SEPMUDRAFT_150092</name>
</gene>
<organism evidence="6 7">
    <name type="scientific">Sphaerulina musiva (strain SO2202)</name>
    <name type="common">Poplar stem canker fungus</name>
    <name type="synonym">Septoria musiva</name>
    <dbReference type="NCBI Taxonomy" id="692275"/>
    <lineage>
        <taxon>Eukaryota</taxon>
        <taxon>Fungi</taxon>
        <taxon>Dikarya</taxon>
        <taxon>Ascomycota</taxon>
        <taxon>Pezizomycotina</taxon>
        <taxon>Dothideomycetes</taxon>
        <taxon>Dothideomycetidae</taxon>
        <taxon>Mycosphaerellales</taxon>
        <taxon>Mycosphaerellaceae</taxon>
        <taxon>Sphaerulina</taxon>
    </lineage>
</organism>
<dbReference type="STRING" id="692275.M3BUP9"/>
<dbReference type="InterPro" id="IPR000719">
    <property type="entry name" value="Prot_kinase_dom"/>
</dbReference>
<evidence type="ECO:0000313" key="6">
    <source>
        <dbReference type="EMBL" id="EMF11064.1"/>
    </source>
</evidence>
<dbReference type="AlphaFoldDB" id="M3BUP9"/>